<dbReference type="GO" id="GO:0005506">
    <property type="term" value="F:iron ion binding"/>
    <property type="evidence" value="ECO:0007669"/>
    <property type="project" value="InterPro"/>
</dbReference>
<organism evidence="8 9">
    <name type="scientific">Phaeoacremonium minimum (strain UCR-PA7)</name>
    <name type="common">Esca disease fungus</name>
    <name type="synonym">Togninia minima</name>
    <dbReference type="NCBI Taxonomy" id="1286976"/>
    <lineage>
        <taxon>Eukaryota</taxon>
        <taxon>Fungi</taxon>
        <taxon>Dikarya</taxon>
        <taxon>Ascomycota</taxon>
        <taxon>Pezizomycotina</taxon>
        <taxon>Sordariomycetes</taxon>
        <taxon>Sordariomycetidae</taxon>
        <taxon>Togniniales</taxon>
        <taxon>Togniniaceae</taxon>
        <taxon>Phaeoacremonium</taxon>
    </lineage>
</organism>
<dbReference type="GO" id="GO:0016491">
    <property type="term" value="F:oxidoreductase activity"/>
    <property type="evidence" value="ECO:0007669"/>
    <property type="project" value="InterPro"/>
</dbReference>
<dbReference type="eggNOG" id="KOG0873">
    <property type="taxonomic scope" value="Eukaryota"/>
</dbReference>
<dbReference type="InterPro" id="IPR006694">
    <property type="entry name" value="Fatty_acid_hydroxylase"/>
</dbReference>
<dbReference type="EMBL" id="KB933348">
    <property type="protein sequence ID" value="EON96355.1"/>
    <property type="molecule type" value="Genomic_DNA"/>
</dbReference>
<evidence type="ECO:0000256" key="2">
    <source>
        <dbReference type="ARBA" id="ARBA00022692"/>
    </source>
</evidence>
<keyword evidence="2 6" id="KW-0812">Transmembrane</keyword>
<dbReference type="InterPro" id="IPR050307">
    <property type="entry name" value="Sterol_Desaturase_Related"/>
</dbReference>
<evidence type="ECO:0000256" key="3">
    <source>
        <dbReference type="ARBA" id="ARBA00022989"/>
    </source>
</evidence>
<proteinExistence type="predicted"/>
<keyword evidence="3 6" id="KW-1133">Transmembrane helix</keyword>
<feature type="domain" description="Fatty acid hydroxylase" evidence="7">
    <location>
        <begin position="147"/>
        <end position="294"/>
    </location>
</feature>
<evidence type="ECO:0000259" key="7">
    <source>
        <dbReference type="Pfam" id="PF04116"/>
    </source>
</evidence>
<name>R8BAN0_PHAM7</name>
<dbReference type="GO" id="GO:0016020">
    <property type="term" value="C:membrane"/>
    <property type="evidence" value="ECO:0007669"/>
    <property type="project" value="UniProtKB-SubCell"/>
</dbReference>
<dbReference type="Proteomes" id="UP000014074">
    <property type="component" value="Unassembled WGS sequence"/>
</dbReference>
<dbReference type="AlphaFoldDB" id="R8BAN0"/>
<dbReference type="RefSeq" id="XP_007918853.1">
    <property type="nucleotide sequence ID" value="XM_007920662.1"/>
</dbReference>
<dbReference type="GeneID" id="19328968"/>
<feature type="transmembrane region" description="Helical" evidence="6">
    <location>
        <begin position="56"/>
        <end position="77"/>
    </location>
</feature>
<feature type="region of interest" description="Disordered" evidence="5">
    <location>
        <begin position="332"/>
        <end position="362"/>
    </location>
</feature>
<sequence length="362" mass="39986">MDVLLSLPIVSYLLAPAVTSWSTSLNLLFFYLTWSTLILSYSPLRIELFGTLAIRIIFWLLPSLLFLTFDIILPSLAESIKFGGSRALPPRDAKVLGKTLLLALLNLTLETALEAGISLGLTTYFRTPFFKTSTTLPLPWQLIKQVVSLIMAREALTYYIHRYTLHSNKSPRASSKTDKSVGKIANLHGKYAHARSAPPFSLALAADHPVPFLLHRFLPIYLPALVIRPHLLTYFLFVVLVTGEETLSMSGYNIVPGIIMGGMARRCAIHYSKGHTSTSGNYGAWGLLDWSHGTSLGKDAIDDMKDEAEKHQLKERGGRAASDAMDTINEGIGTWKKGRAKGRKGKKTASESESESDSDFIE</sequence>
<comment type="subcellular location">
    <subcellularLocation>
        <location evidence="1">Membrane</location>
    </subcellularLocation>
</comment>
<evidence type="ECO:0000313" key="8">
    <source>
        <dbReference type="EMBL" id="EON96355.1"/>
    </source>
</evidence>
<feature type="compositionally biased region" description="Basic residues" evidence="5">
    <location>
        <begin position="336"/>
        <end position="347"/>
    </location>
</feature>
<accession>R8BAN0</accession>
<dbReference type="PANTHER" id="PTHR11863">
    <property type="entry name" value="STEROL DESATURASE"/>
    <property type="match status" value="1"/>
</dbReference>
<reference evidence="9" key="1">
    <citation type="journal article" date="2013" name="Genome Announc.">
        <title>Draft genome sequence of the ascomycete Phaeoacremonium aleophilum strain UCR-PA7, a causal agent of the esca disease complex in grapevines.</title>
        <authorList>
            <person name="Blanco-Ulate B."/>
            <person name="Rolshausen P."/>
            <person name="Cantu D."/>
        </authorList>
    </citation>
    <scope>NUCLEOTIDE SEQUENCE [LARGE SCALE GENOMIC DNA]</scope>
    <source>
        <strain evidence="9">UCR-PA7</strain>
    </source>
</reference>
<dbReference type="KEGG" id="tmn:UCRPA7_8143"/>
<protein>
    <submittedName>
        <fullName evidence="8">Putative sterol desaturase family protein</fullName>
    </submittedName>
</protein>
<dbReference type="OrthoDB" id="408954at2759"/>
<dbReference type="Pfam" id="PF04116">
    <property type="entry name" value="FA_hydroxylase"/>
    <property type="match status" value="1"/>
</dbReference>
<evidence type="ECO:0000256" key="6">
    <source>
        <dbReference type="SAM" id="Phobius"/>
    </source>
</evidence>
<evidence type="ECO:0000256" key="5">
    <source>
        <dbReference type="SAM" id="MobiDB-lite"/>
    </source>
</evidence>
<keyword evidence="4 6" id="KW-0472">Membrane</keyword>
<evidence type="ECO:0000313" key="9">
    <source>
        <dbReference type="Proteomes" id="UP000014074"/>
    </source>
</evidence>
<dbReference type="HOGENOM" id="CLU_047036_4_0_1"/>
<evidence type="ECO:0000256" key="1">
    <source>
        <dbReference type="ARBA" id="ARBA00004370"/>
    </source>
</evidence>
<feature type="compositionally biased region" description="Acidic residues" evidence="5">
    <location>
        <begin position="352"/>
        <end position="362"/>
    </location>
</feature>
<dbReference type="GO" id="GO:0008610">
    <property type="term" value="P:lipid biosynthetic process"/>
    <property type="evidence" value="ECO:0007669"/>
    <property type="project" value="InterPro"/>
</dbReference>
<gene>
    <name evidence="8" type="ORF">UCRPA7_8143</name>
</gene>
<keyword evidence="9" id="KW-1185">Reference proteome</keyword>
<evidence type="ECO:0000256" key="4">
    <source>
        <dbReference type="ARBA" id="ARBA00023136"/>
    </source>
</evidence>